<dbReference type="Gene3D" id="3.40.50.300">
    <property type="entry name" value="P-loop containing nucleotide triphosphate hydrolases"/>
    <property type="match status" value="1"/>
</dbReference>
<dbReference type="CDD" id="cd14043">
    <property type="entry name" value="PK_GC-2D"/>
    <property type="match status" value="1"/>
</dbReference>
<dbReference type="PANTHER" id="PTHR11920:SF349">
    <property type="entry name" value="RETINAL GUANYLYL CYCLASE 2"/>
    <property type="match status" value="1"/>
</dbReference>
<dbReference type="InterPro" id="IPR001806">
    <property type="entry name" value="Small_GTPase"/>
</dbReference>
<evidence type="ECO:0000313" key="20">
    <source>
        <dbReference type="EMBL" id="KAF0029053.1"/>
    </source>
</evidence>
<dbReference type="FunFam" id="1.10.510.10:FF:000404">
    <property type="entry name" value="Guanylate cyclase"/>
    <property type="match status" value="1"/>
</dbReference>
<dbReference type="InterPro" id="IPR028082">
    <property type="entry name" value="Peripla_BP_I"/>
</dbReference>
<evidence type="ECO:0000256" key="8">
    <source>
        <dbReference type="ARBA" id="ARBA00022989"/>
    </source>
</evidence>
<dbReference type="SMART" id="SM00044">
    <property type="entry name" value="CYCc"/>
    <property type="match status" value="1"/>
</dbReference>
<evidence type="ECO:0000256" key="13">
    <source>
        <dbReference type="ARBA" id="ARBA00023293"/>
    </source>
</evidence>
<dbReference type="SUPFAM" id="SSF52540">
    <property type="entry name" value="P-loop containing nucleoside triphosphate hydrolases"/>
    <property type="match status" value="1"/>
</dbReference>
<feature type="domain" description="Protein kinase" evidence="18">
    <location>
        <begin position="727"/>
        <end position="1008"/>
    </location>
</feature>
<dbReference type="Pfam" id="PF01094">
    <property type="entry name" value="ANF_receptor"/>
    <property type="match status" value="1"/>
</dbReference>
<dbReference type="Pfam" id="PF00071">
    <property type="entry name" value="Ras"/>
    <property type="match status" value="1"/>
</dbReference>
<organism evidence="20 21">
    <name type="scientific">Scophthalmus maximus</name>
    <name type="common">Turbot</name>
    <name type="synonym">Psetta maxima</name>
    <dbReference type="NCBI Taxonomy" id="52904"/>
    <lineage>
        <taxon>Eukaryota</taxon>
        <taxon>Metazoa</taxon>
        <taxon>Chordata</taxon>
        <taxon>Craniata</taxon>
        <taxon>Vertebrata</taxon>
        <taxon>Euteleostomi</taxon>
        <taxon>Actinopterygii</taxon>
        <taxon>Neopterygii</taxon>
        <taxon>Teleostei</taxon>
        <taxon>Neoteleostei</taxon>
        <taxon>Acanthomorphata</taxon>
        <taxon>Carangaria</taxon>
        <taxon>Pleuronectiformes</taxon>
        <taxon>Pleuronectoidei</taxon>
        <taxon>Scophthalmidae</taxon>
        <taxon>Scophthalmus</taxon>
    </lineage>
</organism>
<dbReference type="SMART" id="SM00175">
    <property type="entry name" value="RAB"/>
    <property type="match status" value="1"/>
</dbReference>
<keyword evidence="9" id="KW-0472">Membrane</keyword>
<feature type="region of interest" description="Disordered" evidence="17">
    <location>
        <begin position="728"/>
        <end position="747"/>
    </location>
</feature>
<dbReference type="Gene3D" id="1.10.510.10">
    <property type="entry name" value="Transferase(Phosphotransferase) domain 1"/>
    <property type="match status" value="1"/>
</dbReference>
<evidence type="ECO:0000256" key="17">
    <source>
        <dbReference type="SAM" id="MobiDB-lite"/>
    </source>
</evidence>
<dbReference type="CDD" id="cd07302">
    <property type="entry name" value="CHD"/>
    <property type="match status" value="1"/>
</dbReference>
<evidence type="ECO:0000256" key="14">
    <source>
        <dbReference type="RuleBase" id="RU000405"/>
    </source>
</evidence>
<evidence type="ECO:0000256" key="2">
    <source>
        <dbReference type="ARBA" id="ARBA00004451"/>
    </source>
</evidence>
<dbReference type="GO" id="GO:0005886">
    <property type="term" value="C:plasma membrane"/>
    <property type="evidence" value="ECO:0007669"/>
    <property type="project" value="TreeGrafter"/>
</dbReference>
<dbReference type="Gene3D" id="3.30.70.1230">
    <property type="entry name" value="Nucleotide cyclase"/>
    <property type="match status" value="1"/>
</dbReference>
<dbReference type="InterPro" id="IPR011645">
    <property type="entry name" value="HNOB_dom_associated"/>
</dbReference>
<dbReference type="GO" id="GO:0004672">
    <property type="term" value="F:protein kinase activity"/>
    <property type="evidence" value="ECO:0007669"/>
    <property type="project" value="InterPro"/>
</dbReference>
<accession>A0A6A4S3W3</accession>
<dbReference type="PROSITE" id="PS50125">
    <property type="entry name" value="GUANYLATE_CYCLASE_2"/>
    <property type="match status" value="1"/>
</dbReference>
<dbReference type="SMART" id="SM00173">
    <property type="entry name" value="RAS"/>
    <property type="match status" value="1"/>
</dbReference>
<dbReference type="Pfam" id="PF00211">
    <property type="entry name" value="Guanylate_cyc"/>
    <property type="match status" value="1"/>
</dbReference>
<keyword evidence="6" id="KW-0732">Signal</keyword>
<evidence type="ECO:0000256" key="10">
    <source>
        <dbReference type="ARBA" id="ARBA00023157"/>
    </source>
</evidence>
<dbReference type="InterPro" id="IPR005225">
    <property type="entry name" value="Small_GTP-bd"/>
</dbReference>
<keyword evidence="12" id="KW-0966">Cell projection</keyword>
<evidence type="ECO:0000256" key="15">
    <source>
        <dbReference type="RuleBase" id="RU003431"/>
    </source>
</evidence>
<dbReference type="FunFam" id="3.30.70.1230:FF:000013">
    <property type="entry name" value="Guanylate cyclase"/>
    <property type="match status" value="1"/>
</dbReference>
<evidence type="ECO:0000256" key="4">
    <source>
        <dbReference type="ARBA" id="ARBA00012202"/>
    </source>
</evidence>
<dbReference type="CDD" id="cd06371">
    <property type="entry name" value="PBP1_sensory_GC_DEF-like"/>
    <property type="match status" value="1"/>
</dbReference>
<dbReference type="GO" id="GO:0004016">
    <property type="term" value="F:adenylate cyclase activity"/>
    <property type="evidence" value="ECO:0007669"/>
    <property type="project" value="TreeGrafter"/>
</dbReference>
<sequence length="1307" mass="145739">MSSGGSGNFLLVPIPEYPPLLDCVPNKTVKIVVLGASNVGKTALIVRFLTKRFIGDYEANTGALYSRKVTLDGEEVSLQIQDTPCVALQDDAEGLYCQEQINRSIYWADGYVLVFSITDHNSYRTIQPLYQHVRRIHPSGNIPVILPLILIGDCGFPSTSPRDADTVTGDGTWKPVLSRCRVARGSDCHRLDISRVPVGTVRDGAVQYGDLRLNPAASVEMDREVEKGFSKSQGVEAAYGAVRRSVTVTRVRGFVWQDEDFTSGPICLGHAIKLVVAAQLAVNRINRDPSLSRAAMFDYTVLQEPCETSRALEAFLGFHTKASGYIGPANPGYCDAASMLSKGWNKALFPWGCVGYELDDVRSHPTFARSMVRPTWVLFSILNYFRWAHIGIISSSEGTWVETATKVADSLRSHGLSVRLVSFLENTPHGIRRTLAKIRKMSEIRVLILCMHSALIGGGVQKLLLETAYDMQMTDGSLVFVPYDTLLYSLPYRNVTYPALKSNSKLLRAYDAVLTVTIDSPQMSFYEAYGEAMEMGEVARTLKPQQVSPLFGTIYSSVLFMAHAVHRVRQSGEWMSGGNLARQTHNLAFQGFSHPVKTNSSGAALLDYLILDTDGLSWELKPAYRIDMEVGMVRFLGRDIHFPRGYGPRKDASCWFTPGVICSGGVDLFTTIRMFLWAIAVSVFALALIYCIRRRVNQIRLVRGPNKILLTLADVTFINPSLSNKKLSLDDSKASGMRSTSDRSVASPVSTLSPATYENSNVVIYEGDWAWLKRLPDGLFSRMNPKTSHVFELMKDMRHENINPFLGFFHDCGVFAIVTEFCSRGSLEDLLLNDEVKLDWMFKSSLLLDLIKGMKYLHHRGVSHTRLKSSNCVVDGRFVLKVTDYGYNEVLESGRFPYTEPPAEELLWTAPEILRSGQPGLHGTLPGDVFSFAIIMQEVVVRGPPYCMLDLSATDIVEKLCKPPPLCRPAVSPDYAPFECIQLMRQCWNEQPDKRPSFDEIFDQFKNINKGKKTNIIDSMLRMLEQYSSNLEELIRERTEELEIEKQKTEKLLTQMLPPSVAEALKVGGTVEPEYFDSVTLYFSDIVGFTTISANSEPIDVVNLLNDLYTIFDAIIGNHDVYKVETIGDAYMVASGVPVPNGNRHAAETANMALDILSAVGTFKMRHMPDVPVRIRIGLHTGPCVAGVVGLTMPRYCLFGDTVTTASRMESSGMPHRIHVHQSTVKILRDLHLGYKLELRGRTEVKGKGMEETFWLVGRDGFTKPLPVPPELKTGQMAHGLQMAEIAQYKKLKAEKEKQEQLAKKKN</sequence>
<dbReference type="Gene3D" id="6.10.250.780">
    <property type="match status" value="1"/>
</dbReference>
<evidence type="ECO:0000256" key="11">
    <source>
        <dbReference type="ARBA" id="ARBA00023239"/>
    </source>
</evidence>
<feature type="domain" description="Guanylate cyclase" evidence="19">
    <location>
        <begin position="1080"/>
        <end position="1210"/>
    </location>
</feature>
<dbReference type="Pfam" id="PF07714">
    <property type="entry name" value="PK_Tyr_Ser-Thr"/>
    <property type="match status" value="1"/>
</dbReference>
<gene>
    <name evidence="20" type="ORF">F2P81_018158</name>
</gene>
<evidence type="ECO:0000256" key="5">
    <source>
        <dbReference type="ARBA" id="ARBA00022692"/>
    </source>
</evidence>
<evidence type="ECO:0000256" key="1">
    <source>
        <dbReference type="ARBA" id="ARBA00001436"/>
    </source>
</evidence>
<dbReference type="SUPFAM" id="SSF56112">
    <property type="entry name" value="Protein kinase-like (PK-like)"/>
    <property type="match status" value="1"/>
</dbReference>
<dbReference type="InterPro" id="IPR011009">
    <property type="entry name" value="Kinase-like_dom_sf"/>
</dbReference>
<keyword evidence="5" id="KW-0812">Transmembrane</keyword>
<dbReference type="GO" id="GO:0001653">
    <property type="term" value="F:peptide receptor activity"/>
    <property type="evidence" value="ECO:0007669"/>
    <property type="project" value="TreeGrafter"/>
</dbReference>
<evidence type="ECO:0000313" key="21">
    <source>
        <dbReference type="Proteomes" id="UP000438429"/>
    </source>
</evidence>
<dbReference type="PROSITE" id="PS00452">
    <property type="entry name" value="GUANYLATE_CYCLASE_1"/>
    <property type="match status" value="1"/>
</dbReference>
<dbReference type="GO" id="GO:0005524">
    <property type="term" value="F:ATP binding"/>
    <property type="evidence" value="ECO:0007669"/>
    <property type="project" value="InterPro"/>
</dbReference>
<dbReference type="PROSITE" id="PS51421">
    <property type="entry name" value="RAS"/>
    <property type="match status" value="1"/>
</dbReference>
<dbReference type="GO" id="GO:0007168">
    <property type="term" value="P:receptor guanylyl cyclase signaling pathway"/>
    <property type="evidence" value="ECO:0007669"/>
    <property type="project" value="TreeGrafter"/>
</dbReference>
<evidence type="ECO:0000256" key="9">
    <source>
        <dbReference type="ARBA" id="ARBA00023136"/>
    </source>
</evidence>
<dbReference type="InterPro" id="IPR000719">
    <property type="entry name" value="Prot_kinase_dom"/>
</dbReference>
<dbReference type="InterPro" id="IPR001054">
    <property type="entry name" value="A/G_cyclase"/>
</dbReference>
<dbReference type="SUPFAM" id="SSF53822">
    <property type="entry name" value="Periplasmic binding protein-like I"/>
    <property type="match status" value="1"/>
</dbReference>
<dbReference type="InterPro" id="IPR001828">
    <property type="entry name" value="ANF_lig-bd_rcpt"/>
</dbReference>
<comment type="similarity">
    <text evidence="14">Belongs to the adenylyl cyclase class-4/guanylyl cyclase family.</text>
</comment>
<evidence type="ECO:0000256" key="16">
    <source>
        <dbReference type="SAM" id="Coils"/>
    </source>
</evidence>
<dbReference type="InterPro" id="IPR029787">
    <property type="entry name" value="Nucleotide_cyclase"/>
</dbReference>
<dbReference type="InterPro" id="IPR050401">
    <property type="entry name" value="Cyclic_nucleotide_synthase"/>
</dbReference>
<dbReference type="NCBIfam" id="TIGR00231">
    <property type="entry name" value="small_GTP"/>
    <property type="match status" value="1"/>
</dbReference>
<dbReference type="GO" id="GO:0003924">
    <property type="term" value="F:GTPase activity"/>
    <property type="evidence" value="ECO:0007669"/>
    <property type="project" value="InterPro"/>
</dbReference>
<evidence type="ECO:0000256" key="12">
    <source>
        <dbReference type="ARBA" id="ARBA00023273"/>
    </source>
</evidence>
<dbReference type="PROSITE" id="PS50011">
    <property type="entry name" value="PROTEIN_KINASE_DOM"/>
    <property type="match status" value="1"/>
</dbReference>
<evidence type="ECO:0000256" key="6">
    <source>
        <dbReference type="ARBA" id="ARBA00022729"/>
    </source>
</evidence>
<evidence type="ECO:0000256" key="3">
    <source>
        <dbReference type="ARBA" id="ARBA00008171"/>
    </source>
</evidence>
<evidence type="ECO:0000259" key="18">
    <source>
        <dbReference type="PROSITE" id="PS50011"/>
    </source>
</evidence>
<evidence type="ECO:0000259" key="19">
    <source>
        <dbReference type="PROSITE" id="PS50125"/>
    </source>
</evidence>
<keyword evidence="10" id="KW-1015">Disulfide bond</keyword>
<dbReference type="FunFam" id="3.40.50.2300:FF:000114">
    <property type="entry name" value="Guanylate cyclase"/>
    <property type="match status" value="1"/>
</dbReference>
<dbReference type="GO" id="GO:0004383">
    <property type="term" value="F:guanylate cyclase activity"/>
    <property type="evidence" value="ECO:0007669"/>
    <property type="project" value="UniProtKB-EC"/>
</dbReference>
<feature type="compositionally biased region" description="Polar residues" evidence="17">
    <location>
        <begin position="737"/>
        <end position="747"/>
    </location>
</feature>
<dbReference type="Proteomes" id="UP000438429">
    <property type="component" value="Unassembled WGS sequence"/>
</dbReference>
<dbReference type="PROSITE" id="PS51419">
    <property type="entry name" value="RAB"/>
    <property type="match status" value="1"/>
</dbReference>
<keyword evidence="16" id="KW-0175">Coiled coil</keyword>
<comment type="subcellular location">
    <subcellularLocation>
        <location evidence="2">Photoreceptor outer segment membrane</location>
        <topology evidence="2">Single-pass type I membrane protein</topology>
    </subcellularLocation>
</comment>
<protein>
    <recommendedName>
        <fullName evidence="4 15">Guanylate cyclase</fullName>
        <ecNumber evidence="4 15">4.6.1.2</ecNumber>
    </recommendedName>
</protein>
<proteinExistence type="inferred from homology"/>
<evidence type="ECO:0000256" key="7">
    <source>
        <dbReference type="ARBA" id="ARBA00022741"/>
    </source>
</evidence>
<dbReference type="Gene3D" id="3.40.50.2300">
    <property type="match status" value="2"/>
</dbReference>
<keyword evidence="11 14" id="KW-0456">Lyase</keyword>
<dbReference type="GO" id="GO:0005525">
    <property type="term" value="F:GTP binding"/>
    <property type="evidence" value="ECO:0007669"/>
    <property type="project" value="InterPro"/>
</dbReference>
<reference evidence="20 21" key="1">
    <citation type="submission" date="2019-06" db="EMBL/GenBank/DDBJ databases">
        <title>Draft genomes of female and male turbot (Scophthalmus maximus).</title>
        <authorList>
            <person name="Xu H."/>
            <person name="Xu X.-W."/>
            <person name="Shao C."/>
            <person name="Chen S."/>
        </authorList>
    </citation>
    <scope>NUCLEOTIDE SEQUENCE [LARGE SCALE GENOMIC DNA]</scope>
    <source>
        <strain evidence="20">Ysfricsl-2016a</strain>
        <tissue evidence="20">Blood</tissue>
    </source>
</reference>
<dbReference type="EMBL" id="VEVO01000016">
    <property type="protein sequence ID" value="KAF0029053.1"/>
    <property type="molecule type" value="Genomic_DNA"/>
</dbReference>
<dbReference type="InterPro" id="IPR027417">
    <property type="entry name" value="P-loop_NTPase"/>
</dbReference>
<keyword evidence="13 15" id="KW-0141">cGMP biosynthesis</keyword>
<dbReference type="InterPro" id="IPR001245">
    <property type="entry name" value="Ser-Thr/Tyr_kinase_cat_dom"/>
</dbReference>
<dbReference type="EC" id="4.6.1.2" evidence="4 15"/>
<feature type="coiled-coil region" evidence="16">
    <location>
        <begin position="1017"/>
        <end position="1048"/>
    </location>
</feature>
<comment type="caution">
    <text evidence="20">The sequence shown here is derived from an EMBL/GenBank/DDBJ whole genome shotgun (WGS) entry which is preliminary data.</text>
</comment>
<dbReference type="PRINTS" id="PR00449">
    <property type="entry name" value="RASTRNSFRMNG"/>
</dbReference>
<comment type="catalytic activity">
    <reaction evidence="1 15">
        <text>GTP = 3',5'-cyclic GMP + diphosphate</text>
        <dbReference type="Rhea" id="RHEA:13665"/>
        <dbReference type="ChEBI" id="CHEBI:33019"/>
        <dbReference type="ChEBI" id="CHEBI:37565"/>
        <dbReference type="ChEBI" id="CHEBI:57746"/>
        <dbReference type="EC" id="4.6.1.2"/>
    </reaction>
</comment>
<dbReference type="PANTHER" id="PTHR11920">
    <property type="entry name" value="GUANYLYL CYCLASE"/>
    <property type="match status" value="1"/>
</dbReference>
<keyword evidence="7" id="KW-0547">Nucleotide-binding</keyword>
<comment type="similarity">
    <text evidence="3">Belongs to the protein kinase superfamily. TKL Ser/Thr protein kinase family. ROCO subfamily.</text>
</comment>
<dbReference type="Pfam" id="PF07701">
    <property type="entry name" value="HNOBA"/>
    <property type="match status" value="1"/>
</dbReference>
<keyword evidence="8" id="KW-1133">Transmembrane helix</keyword>
<dbReference type="GO" id="GO:0035556">
    <property type="term" value="P:intracellular signal transduction"/>
    <property type="evidence" value="ECO:0007669"/>
    <property type="project" value="InterPro"/>
</dbReference>
<dbReference type="InterPro" id="IPR018297">
    <property type="entry name" value="A/G_cyclase_CS"/>
</dbReference>
<name>A0A6A4S3W3_SCOMX</name>
<dbReference type="SUPFAM" id="SSF55073">
    <property type="entry name" value="Nucleotide cyclase"/>
    <property type="match status" value="1"/>
</dbReference>